<keyword evidence="6" id="KW-1185">Reference proteome</keyword>
<dbReference type="PANTHER" id="PTHR38445">
    <property type="entry name" value="HTH-TYPE TRANSCRIPTIONAL REPRESSOR YTRA"/>
    <property type="match status" value="1"/>
</dbReference>
<dbReference type="PANTHER" id="PTHR38445:SF7">
    <property type="entry name" value="GNTR-FAMILY TRANSCRIPTIONAL REGULATOR"/>
    <property type="match status" value="1"/>
</dbReference>
<evidence type="ECO:0000256" key="1">
    <source>
        <dbReference type="ARBA" id="ARBA00023015"/>
    </source>
</evidence>
<evidence type="ECO:0000256" key="2">
    <source>
        <dbReference type="ARBA" id="ARBA00023125"/>
    </source>
</evidence>
<dbReference type="SMART" id="SM00345">
    <property type="entry name" value="HTH_GNTR"/>
    <property type="match status" value="1"/>
</dbReference>
<evidence type="ECO:0000313" key="5">
    <source>
        <dbReference type="EMBL" id="SEW10361.1"/>
    </source>
</evidence>
<dbReference type="InterPro" id="IPR036388">
    <property type="entry name" value="WH-like_DNA-bd_sf"/>
</dbReference>
<dbReference type="GO" id="GO:0003677">
    <property type="term" value="F:DNA binding"/>
    <property type="evidence" value="ECO:0007669"/>
    <property type="project" value="UniProtKB-KW"/>
</dbReference>
<dbReference type="SUPFAM" id="SSF46785">
    <property type="entry name" value="Winged helix' DNA-binding domain"/>
    <property type="match status" value="1"/>
</dbReference>
<accession>A0A1I0P836</accession>
<dbReference type="Pfam" id="PF00392">
    <property type="entry name" value="GntR"/>
    <property type="match status" value="1"/>
</dbReference>
<dbReference type="Gene3D" id="1.10.10.10">
    <property type="entry name" value="Winged helix-like DNA-binding domain superfamily/Winged helix DNA-binding domain"/>
    <property type="match status" value="1"/>
</dbReference>
<sequence length="134" mass="14927">MAGGKKVGMQIKISSITQIPIYEQIEIQIKEMIMAGMYTPGTQLPSIRILARELKVGIITCRRAYDDLCAQGILVSQPGKGVFVANIQMEHLKNINMELLTDQLKGICEFARASGISRSELIENINAIYNKKEE</sequence>
<evidence type="ECO:0000313" key="6">
    <source>
        <dbReference type="Proteomes" id="UP000199701"/>
    </source>
</evidence>
<keyword evidence="1" id="KW-0805">Transcription regulation</keyword>
<dbReference type="Proteomes" id="UP000199701">
    <property type="component" value="Unassembled WGS sequence"/>
</dbReference>
<feature type="domain" description="HTH gntR-type" evidence="4">
    <location>
        <begin position="19"/>
        <end position="87"/>
    </location>
</feature>
<proteinExistence type="predicted"/>
<dbReference type="AlphaFoldDB" id="A0A1I0P836"/>
<dbReference type="PROSITE" id="PS50949">
    <property type="entry name" value="HTH_GNTR"/>
    <property type="match status" value="1"/>
</dbReference>
<evidence type="ECO:0000259" key="4">
    <source>
        <dbReference type="PROSITE" id="PS50949"/>
    </source>
</evidence>
<dbReference type="InterPro" id="IPR000524">
    <property type="entry name" value="Tscrpt_reg_HTH_GntR"/>
</dbReference>
<dbReference type="EMBL" id="FOJI01000004">
    <property type="protein sequence ID" value="SEW10361.1"/>
    <property type="molecule type" value="Genomic_DNA"/>
</dbReference>
<dbReference type="InterPro" id="IPR036390">
    <property type="entry name" value="WH_DNA-bd_sf"/>
</dbReference>
<organism evidence="5 6">
    <name type="scientific">[Clostridium] fimetarium</name>
    <dbReference type="NCBI Taxonomy" id="99656"/>
    <lineage>
        <taxon>Bacteria</taxon>
        <taxon>Bacillati</taxon>
        <taxon>Bacillota</taxon>
        <taxon>Clostridia</taxon>
        <taxon>Lachnospirales</taxon>
        <taxon>Lachnospiraceae</taxon>
    </lineage>
</organism>
<protein>
    <submittedName>
        <fullName evidence="5">GntR family transcriptional regulator</fullName>
    </submittedName>
</protein>
<reference evidence="5 6" key="1">
    <citation type="submission" date="2016-10" db="EMBL/GenBank/DDBJ databases">
        <authorList>
            <person name="de Groot N.N."/>
        </authorList>
    </citation>
    <scope>NUCLEOTIDE SEQUENCE [LARGE SCALE GENOMIC DNA]</scope>
    <source>
        <strain evidence="5 6">DSM 9179</strain>
    </source>
</reference>
<dbReference type="CDD" id="cd07377">
    <property type="entry name" value="WHTH_GntR"/>
    <property type="match status" value="1"/>
</dbReference>
<dbReference type="GO" id="GO:0003700">
    <property type="term" value="F:DNA-binding transcription factor activity"/>
    <property type="evidence" value="ECO:0007669"/>
    <property type="project" value="InterPro"/>
</dbReference>
<evidence type="ECO:0000256" key="3">
    <source>
        <dbReference type="ARBA" id="ARBA00023163"/>
    </source>
</evidence>
<keyword evidence="3" id="KW-0804">Transcription</keyword>
<keyword evidence="2" id="KW-0238">DNA-binding</keyword>
<gene>
    <name evidence="5" type="ORF">SAMN05421659_104232</name>
</gene>
<name>A0A1I0P836_9FIRM</name>
<dbReference type="STRING" id="99656.SAMN05421659_104232"/>